<name>A0A6A6KH82_HEVBR</name>
<keyword evidence="2" id="KW-1185">Reference proteome</keyword>
<reference evidence="1 2" key="1">
    <citation type="journal article" date="2020" name="Mol. Plant">
        <title>The Chromosome-Based Rubber Tree Genome Provides New Insights into Spurge Genome Evolution and Rubber Biosynthesis.</title>
        <authorList>
            <person name="Liu J."/>
            <person name="Shi C."/>
            <person name="Shi C.C."/>
            <person name="Li W."/>
            <person name="Zhang Q.J."/>
            <person name="Zhang Y."/>
            <person name="Li K."/>
            <person name="Lu H.F."/>
            <person name="Shi C."/>
            <person name="Zhu S.T."/>
            <person name="Xiao Z.Y."/>
            <person name="Nan H."/>
            <person name="Yue Y."/>
            <person name="Zhu X.G."/>
            <person name="Wu Y."/>
            <person name="Hong X.N."/>
            <person name="Fan G.Y."/>
            <person name="Tong Y."/>
            <person name="Zhang D."/>
            <person name="Mao C.L."/>
            <person name="Liu Y.L."/>
            <person name="Hao S.J."/>
            <person name="Liu W.Q."/>
            <person name="Lv M.Q."/>
            <person name="Zhang H.B."/>
            <person name="Liu Y."/>
            <person name="Hu-Tang G.R."/>
            <person name="Wang J.P."/>
            <person name="Wang J.H."/>
            <person name="Sun Y.H."/>
            <person name="Ni S.B."/>
            <person name="Chen W.B."/>
            <person name="Zhang X.C."/>
            <person name="Jiao Y.N."/>
            <person name="Eichler E.E."/>
            <person name="Li G.H."/>
            <person name="Liu X."/>
            <person name="Gao L.Z."/>
        </authorList>
    </citation>
    <scope>NUCLEOTIDE SEQUENCE [LARGE SCALE GENOMIC DNA]</scope>
    <source>
        <strain evidence="2">cv. GT1</strain>
        <tissue evidence="1">Leaf</tissue>
    </source>
</reference>
<comment type="caution">
    <text evidence="1">The sequence shown here is derived from an EMBL/GenBank/DDBJ whole genome shotgun (WGS) entry which is preliminary data.</text>
</comment>
<dbReference type="AlphaFoldDB" id="A0A6A6KH82"/>
<gene>
    <name evidence="1" type="ORF">GH714_005686</name>
</gene>
<evidence type="ECO:0000313" key="2">
    <source>
        <dbReference type="Proteomes" id="UP000467840"/>
    </source>
</evidence>
<accession>A0A6A6KH82</accession>
<organism evidence="1 2">
    <name type="scientific">Hevea brasiliensis</name>
    <name type="common">Para rubber tree</name>
    <name type="synonym">Siphonia brasiliensis</name>
    <dbReference type="NCBI Taxonomy" id="3981"/>
    <lineage>
        <taxon>Eukaryota</taxon>
        <taxon>Viridiplantae</taxon>
        <taxon>Streptophyta</taxon>
        <taxon>Embryophyta</taxon>
        <taxon>Tracheophyta</taxon>
        <taxon>Spermatophyta</taxon>
        <taxon>Magnoliopsida</taxon>
        <taxon>eudicotyledons</taxon>
        <taxon>Gunneridae</taxon>
        <taxon>Pentapetalae</taxon>
        <taxon>rosids</taxon>
        <taxon>fabids</taxon>
        <taxon>Malpighiales</taxon>
        <taxon>Euphorbiaceae</taxon>
        <taxon>Crotonoideae</taxon>
        <taxon>Micrandreae</taxon>
        <taxon>Hevea</taxon>
    </lineage>
</organism>
<dbReference type="Proteomes" id="UP000467840">
    <property type="component" value="Chromosome 8"/>
</dbReference>
<proteinExistence type="predicted"/>
<evidence type="ECO:0000313" key="1">
    <source>
        <dbReference type="EMBL" id="KAF2288261.1"/>
    </source>
</evidence>
<dbReference type="EMBL" id="JAAGAX010000016">
    <property type="protein sequence ID" value="KAF2288261.1"/>
    <property type="molecule type" value="Genomic_DNA"/>
</dbReference>
<protein>
    <submittedName>
        <fullName evidence="1">Uncharacterized protein</fullName>
    </submittedName>
</protein>
<sequence>MGGILVVKAQDLPLHQEMAQSFVTLGHRSQVMEGIENHVVSLEFGNLGRTKILAILKLHAQALTLAALAGAAVVEYYDHKTGTKAERYAAYIPHKDAE</sequence>